<proteinExistence type="predicted"/>
<dbReference type="Pfam" id="PF00582">
    <property type="entry name" value="Usp"/>
    <property type="match status" value="1"/>
</dbReference>
<evidence type="ECO:0000313" key="2">
    <source>
        <dbReference type="EMBL" id="VDD78846.1"/>
    </source>
</evidence>
<dbReference type="PRINTS" id="PR01438">
    <property type="entry name" value="UNVRSLSTRESS"/>
</dbReference>
<dbReference type="InterPro" id="IPR006015">
    <property type="entry name" value="Universal_stress_UspA"/>
</dbReference>
<keyword evidence="3" id="KW-1185">Reference proteome</keyword>
<dbReference type="OrthoDB" id="843225at2759"/>
<sequence length="173" mass="18982">MTSESAVDRVVLLPVDNSTHCERAFKWYIKRSTRPGDQLVLLHVVQPQYVTPQDTFALEHAADDFASSMNEGIKVGKQVLKRYAQMCKDLGYPFLTSLKVDSSLGNAVIKAAEEYRASLIVIASRGQGKARRTILGSVSHYVILQSGVPVLVVPAAKRSSASFVSEVESLENE</sequence>
<dbReference type="InterPro" id="IPR014729">
    <property type="entry name" value="Rossmann-like_a/b/a_fold"/>
</dbReference>
<protein>
    <submittedName>
        <fullName evidence="4">Usp domain-containing protein</fullName>
    </submittedName>
</protein>
<name>A0A0R3UD50_MESCO</name>
<dbReference type="Proteomes" id="UP000267029">
    <property type="component" value="Unassembled WGS sequence"/>
</dbReference>
<dbReference type="Gene3D" id="3.40.50.620">
    <property type="entry name" value="HUPs"/>
    <property type="match status" value="1"/>
</dbReference>
<evidence type="ECO:0000313" key="4">
    <source>
        <dbReference type="WBParaSite" id="MCU_014001-RA"/>
    </source>
</evidence>
<dbReference type="STRING" id="53468.A0A0R3UD50"/>
<dbReference type="PANTHER" id="PTHR46989">
    <property type="entry name" value="USP DOMAIN-CONTAINING PROTEIN"/>
    <property type="match status" value="1"/>
</dbReference>
<reference evidence="2 3" key="1">
    <citation type="submission" date="2018-10" db="EMBL/GenBank/DDBJ databases">
        <authorList>
            <consortium name="Pathogen Informatics"/>
        </authorList>
    </citation>
    <scope>NUCLEOTIDE SEQUENCE [LARGE SCALE GENOMIC DNA]</scope>
</reference>
<organism evidence="2 3">
    <name type="scientific">Mesocestoides corti</name>
    <name type="common">Flatworm</name>
    <dbReference type="NCBI Taxonomy" id="53468"/>
    <lineage>
        <taxon>Eukaryota</taxon>
        <taxon>Metazoa</taxon>
        <taxon>Spiralia</taxon>
        <taxon>Lophotrochozoa</taxon>
        <taxon>Platyhelminthes</taxon>
        <taxon>Cestoda</taxon>
        <taxon>Eucestoda</taxon>
        <taxon>Cyclophyllidea</taxon>
        <taxon>Mesocestoididae</taxon>
        <taxon>Mesocestoides</taxon>
    </lineage>
</organism>
<dbReference type="WBParaSite" id="MCU_014001-RA">
    <property type="protein sequence ID" value="MCU_014001-RA"/>
    <property type="gene ID" value="MCU_014001"/>
</dbReference>
<dbReference type="PANTHER" id="PTHR46989:SF3">
    <property type="entry name" value="USPA DOMAIN-CONTAINING PROTEIN"/>
    <property type="match status" value="1"/>
</dbReference>
<dbReference type="AlphaFoldDB" id="A0A0R3UD50"/>
<reference evidence="4" key="2">
    <citation type="submission" date="2019-11" db="UniProtKB">
        <authorList>
            <consortium name="WormBaseParasite"/>
        </authorList>
    </citation>
    <scope>IDENTIFICATION</scope>
</reference>
<accession>A0A0R3UD50</accession>
<feature type="domain" description="UspA" evidence="1">
    <location>
        <begin position="10"/>
        <end position="154"/>
    </location>
</feature>
<evidence type="ECO:0000259" key="1">
    <source>
        <dbReference type="Pfam" id="PF00582"/>
    </source>
</evidence>
<dbReference type="SUPFAM" id="SSF52402">
    <property type="entry name" value="Adenine nucleotide alpha hydrolases-like"/>
    <property type="match status" value="1"/>
</dbReference>
<dbReference type="InterPro" id="IPR006016">
    <property type="entry name" value="UspA"/>
</dbReference>
<dbReference type="CDD" id="cd23659">
    <property type="entry name" value="USP_At3g01520-like"/>
    <property type="match status" value="1"/>
</dbReference>
<evidence type="ECO:0000313" key="3">
    <source>
        <dbReference type="Proteomes" id="UP000267029"/>
    </source>
</evidence>
<gene>
    <name evidence="2" type="ORF">MCOS_LOCUS4849</name>
</gene>
<dbReference type="EMBL" id="UXSR01002477">
    <property type="protein sequence ID" value="VDD78846.1"/>
    <property type="molecule type" value="Genomic_DNA"/>
</dbReference>